<sequence>MRFNEGKFFGVIVSVILMLVVVVGCSSNENAEGNLNNSSAEADSEVVNNSETELLEKDLFEEDGSDLLQINHEQHMEMVDRGFDIREAEYFDDQVVLLRSNNQTVGINWRDGSPILSENSSVSHNMSETIVHNDFYYFKDYHNGESEKVSILSDGDYDVHSVDDDEFEYVTSTFADTYRYVFEDKDGDDDESLLVVKAYDDEELVWESEVPGRDWHMNNFRELEDYVFLYVNADVQTFILDKTTGEVVFHESMAYFQDAYQVGNSIYLITNFDSGSDYQLYEVDTESWENELVLELHDLRDSDEAHFIYEGNTLAVVLERNILGFDTETNSLKYNYYYGIEGSIIDQFNGEFEWLENDGLLYALADLEHDYGFSIIDIDSGELLSQYKLEGEEEYLSAYLVDVGEDHFVINSDDGVFEFRFDDFE</sequence>
<dbReference type="RefSeq" id="WP_257822537.1">
    <property type="nucleotide sequence ID" value="NZ_JABXYM010000001.1"/>
</dbReference>
<keyword evidence="2" id="KW-1185">Reference proteome</keyword>
<organism evidence="1 2">
    <name type="scientific">Salipaludibacillus agaradhaerens</name>
    <name type="common">Bacillus agaradhaerens</name>
    <dbReference type="NCBI Taxonomy" id="76935"/>
    <lineage>
        <taxon>Bacteria</taxon>
        <taxon>Bacillati</taxon>
        <taxon>Bacillota</taxon>
        <taxon>Bacilli</taxon>
        <taxon>Bacillales</taxon>
        <taxon>Bacillaceae</taxon>
    </lineage>
</organism>
<name>A0A9Q4B4F9_SALAG</name>
<dbReference type="SUPFAM" id="SSF69322">
    <property type="entry name" value="Tricorn protease domain 2"/>
    <property type="match status" value="1"/>
</dbReference>
<gene>
    <name evidence="1" type="ORF">HXA33_16580</name>
</gene>
<protein>
    <submittedName>
        <fullName evidence="1">Uncharacterized protein</fullName>
    </submittedName>
</protein>
<accession>A0A9Q4B4F9</accession>
<proteinExistence type="predicted"/>
<dbReference type="EMBL" id="JABXYM010000001">
    <property type="protein sequence ID" value="MCR6098158.1"/>
    <property type="molecule type" value="Genomic_DNA"/>
</dbReference>
<evidence type="ECO:0000313" key="2">
    <source>
        <dbReference type="Proteomes" id="UP001057753"/>
    </source>
</evidence>
<dbReference type="PROSITE" id="PS51257">
    <property type="entry name" value="PROKAR_LIPOPROTEIN"/>
    <property type="match status" value="1"/>
</dbReference>
<evidence type="ECO:0000313" key="1">
    <source>
        <dbReference type="EMBL" id="MCR6098158.1"/>
    </source>
</evidence>
<dbReference type="Proteomes" id="UP001057753">
    <property type="component" value="Unassembled WGS sequence"/>
</dbReference>
<dbReference type="AlphaFoldDB" id="A0A9Q4B4F9"/>
<comment type="caution">
    <text evidence="1">The sequence shown here is derived from an EMBL/GenBank/DDBJ whole genome shotgun (WGS) entry which is preliminary data.</text>
</comment>
<reference evidence="1" key="1">
    <citation type="submission" date="2020-06" db="EMBL/GenBank/DDBJ databases">
        <title>Insight into the genomes of haloalkaliphilic bacilli from Kenyan soda lakes.</title>
        <authorList>
            <person name="Mwirichia R."/>
            <person name="Villamizar G.C."/>
            <person name="Poehlein A."/>
            <person name="Mugweru J."/>
            <person name="Kipnyargis A."/>
            <person name="Kiplimo D."/>
            <person name="Orwa P."/>
            <person name="Daniel R."/>
        </authorList>
    </citation>
    <scope>NUCLEOTIDE SEQUENCE</scope>
    <source>
        <strain evidence="1">B1096_S55</strain>
    </source>
</reference>